<feature type="domain" description="Phosphoribosyltransferase" evidence="8">
    <location>
        <begin position="49"/>
        <end position="163"/>
    </location>
</feature>
<comment type="catalytic activity">
    <reaction evidence="7">
        <text>orotidine 5'-phosphate + diphosphate = orotate + 5-phospho-alpha-D-ribose 1-diphosphate</text>
        <dbReference type="Rhea" id="RHEA:10380"/>
        <dbReference type="ChEBI" id="CHEBI:30839"/>
        <dbReference type="ChEBI" id="CHEBI:33019"/>
        <dbReference type="ChEBI" id="CHEBI:57538"/>
        <dbReference type="ChEBI" id="CHEBI:58017"/>
        <dbReference type="EC" id="2.4.2.10"/>
    </reaction>
</comment>
<comment type="caution">
    <text evidence="9">The sequence shown here is derived from an EMBL/GenBank/DDBJ whole genome shotgun (WGS) entry which is preliminary data.</text>
</comment>
<evidence type="ECO:0000256" key="1">
    <source>
        <dbReference type="ARBA" id="ARBA00004889"/>
    </source>
</evidence>
<dbReference type="AlphaFoldDB" id="A0A1F7SGR4"/>
<reference evidence="9 10" key="1">
    <citation type="journal article" date="2016" name="Nat. Commun.">
        <title>Thousands of microbial genomes shed light on interconnected biogeochemical processes in an aquifer system.</title>
        <authorList>
            <person name="Anantharaman K."/>
            <person name="Brown C.T."/>
            <person name="Hug L.A."/>
            <person name="Sharon I."/>
            <person name="Castelle C.J."/>
            <person name="Probst A.J."/>
            <person name="Thomas B.C."/>
            <person name="Singh A."/>
            <person name="Wilkins M.J."/>
            <person name="Karaoz U."/>
            <person name="Brodie E.L."/>
            <person name="Williams K.H."/>
            <person name="Hubbard S.S."/>
            <person name="Banfield J.F."/>
        </authorList>
    </citation>
    <scope>NUCLEOTIDE SEQUENCE [LARGE SCALE GENOMIC DNA]</scope>
</reference>
<feature type="binding site" evidence="7">
    <location>
        <position position="129"/>
    </location>
    <ligand>
        <name>orotate</name>
        <dbReference type="ChEBI" id="CHEBI:30839"/>
    </ligand>
</feature>
<feature type="binding site" evidence="7">
    <location>
        <position position="157"/>
    </location>
    <ligand>
        <name>orotate</name>
        <dbReference type="ChEBI" id="CHEBI:30839"/>
    </ligand>
</feature>
<dbReference type="InterPro" id="IPR004467">
    <property type="entry name" value="Or_phspho_trans_dom"/>
</dbReference>
<keyword evidence="4 7" id="KW-0808">Transferase</keyword>
<evidence type="ECO:0000256" key="2">
    <source>
        <dbReference type="ARBA" id="ARBA00011971"/>
    </source>
</evidence>
<dbReference type="HAMAP" id="MF_01208">
    <property type="entry name" value="PyrE"/>
    <property type="match status" value="1"/>
</dbReference>
<evidence type="ECO:0000256" key="4">
    <source>
        <dbReference type="ARBA" id="ARBA00022679"/>
    </source>
</evidence>
<dbReference type="CDD" id="cd06223">
    <property type="entry name" value="PRTases_typeI"/>
    <property type="match status" value="1"/>
</dbReference>
<evidence type="ECO:0000256" key="7">
    <source>
        <dbReference type="HAMAP-Rule" id="MF_01208"/>
    </source>
</evidence>
<comment type="similarity">
    <text evidence="7">Belongs to the purine/pyrimidine phosphoribosyltransferase family. PyrE subfamily.</text>
</comment>
<dbReference type="FunFam" id="3.40.50.2020:FF:000029">
    <property type="entry name" value="Orotate phosphoribosyltransferase"/>
    <property type="match status" value="1"/>
</dbReference>
<gene>
    <name evidence="7" type="primary">pyrE</name>
    <name evidence="9" type="ORF">A3G31_08715</name>
</gene>
<dbReference type="PANTHER" id="PTHR19278">
    <property type="entry name" value="OROTATE PHOSPHORIBOSYLTRANSFERASE"/>
    <property type="match status" value="1"/>
</dbReference>
<dbReference type="PANTHER" id="PTHR19278:SF9">
    <property type="entry name" value="URIDINE 5'-MONOPHOSPHATE SYNTHASE"/>
    <property type="match status" value="1"/>
</dbReference>
<feature type="binding site" evidence="7">
    <location>
        <position position="99"/>
    </location>
    <ligand>
        <name>5-phospho-alpha-D-ribose 1-diphosphate</name>
        <dbReference type="ChEBI" id="CHEBI:58017"/>
        <note>ligand shared between dimeric partners</note>
    </ligand>
</feature>
<feature type="binding site" evidence="7">
    <location>
        <position position="103"/>
    </location>
    <ligand>
        <name>5-phospho-alpha-D-ribose 1-diphosphate</name>
        <dbReference type="ChEBI" id="CHEBI:58017"/>
        <note>ligand shared between dimeric partners</note>
    </ligand>
</feature>
<evidence type="ECO:0000313" key="10">
    <source>
        <dbReference type="Proteomes" id="UP000178082"/>
    </source>
</evidence>
<feature type="binding site" evidence="7">
    <location>
        <position position="105"/>
    </location>
    <ligand>
        <name>5-phospho-alpha-D-ribose 1-diphosphate</name>
        <dbReference type="ChEBI" id="CHEBI:58017"/>
        <note>ligand shared between dimeric partners</note>
    </ligand>
</feature>
<dbReference type="EC" id="2.4.2.10" evidence="2 7"/>
<evidence type="ECO:0000313" key="9">
    <source>
        <dbReference type="EMBL" id="OGL52986.1"/>
    </source>
</evidence>
<comment type="subunit">
    <text evidence="7">Homodimer.</text>
</comment>
<dbReference type="GO" id="GO:0019856">
    <property type="term" value="P:pyrimidine nucleobase biosynthetic process"/>
    <property type="evidence" value="ECO:0007669"/>
    <property type="project" value="TreeGrafter"/>
</dbReference>
<accession>A0A1F7SGR4</accession>
<keyword evidence="6 7" id="KW-0665">Pyrimidine biosynthesis</keyword>
<dbReference type="SUPFAM" id="SSF53271">
    <property type="entry name" value="PRTase-like"/>
    <property type="match status" value="1"/>
</dbReference>
<dbReference type="InterPro" id="IPR023031">
    <property type="entry name" value="OPRT"/>
</dbReference>
<keyword evidence="3 7" id="KW-0328">Glycosyltransferase</keyword>
<dbReference type="Gene3D" id="3.40.50.2020">
    <property type="match status" value="1"/>
</dbReference>
<evidence type="ECO:0000256" key="6">
    <source>
        <dbReference type="ARBA" id="ARBA00022975"/>
    </source>
</evidence>
<dbReference type="Proteomes" id="UP000178082">
    <property type="component" value="Unassembled WGS sequence"/>
</dbReference>
<comment type="function">
    <text evidence="7">Catalyzes the transfer of a ribosyl phosphate group from 5-phosphoribose 1-diphosphate to orotate, leading to the formation of orotidine monophosphate (OMP).</text>
</comment>
<dbReference type="Pfam" id="PF00156">
    <property type="entry name" value="Pribosyltran"/>
    <property type="match status" value="1"/>
</dbReference>
<evidence type="ECO:0000256" key="5">
    <source>
        <dbReference type="ARBA" id="ARBA00022842"/>
    </source>
</evidence>
<feature type="binding site" description="in other chain" evidence="7">
    <location>
        <begin position="125"/>
        <end position="133"/>
    </location>
    <ligand>
        <name>5-phospho-alpha-D-ribose 1-diphosphate</name>
        <dbReference type="ChEBI" id="CHEBI:58017"/>
        <note>ligand shared between dimeric partners</note>
    </ligand>
</feature>
<evidence type="ECO:0000256" key="3">
    <source>
        <dbReference type="ARBA" id="ARBA00022676"/>
    </source>
</evidence>
<dbReference type="GO" id="GO:0004588">
    <property type="term" value="F:orotate phosphoribosyltransferase activity"/>
    <property type="evidence" value="ECO:0007669"/>
    <property type="project" value="UniProtKB-UniRule"/>
</dbReference>
<name>A0A1F7SGR4_9BACT</name>
<dbReference type="InterPro" id="IPR000836">
    <property type="entry name" value="PRTase_dom"/>
</dbReference>
<keyword evidence="5 7" id="KW-0460">Magnesium</keyword>
<comment type="caution">
    <text evidence="7">Lacks conserved residue(s) required for the propagation of feature annotation.</text>
</comment>
<comment type="cofactor">
    <cofactor evidence="7">
        <name>Mg(2+)</name>
        <dbReference type="ChEBI" id="CHEBI:18420"/>
    </cofactor>
</comment>
<dbReference type="UniPathway" id="UPA00070">
    <property type="reaction ID" value="UER00119"/>
</dbReference>
<sequence>MDKIEKLKKQLLDIIKKESVFKGEFILASGKKSNFYIDMRRTSLHPMGAKLIGEIIFKKIKHLDFDCIGGPTLGADPIVSAVSIASALSEKPVPGFYVRKEAKSHGTMKMIEGIFKPGNRVIIVEDVVTTGASTLKIIKAVENERGKIIKVIALVDREEGGRKNVQKEGYEFEALFRKSEILQ</sequence>
<organism evidence="9 10">
    <name type="scientific">Candidatus Schekmanbacteria bacterium RIFCSPLOWO2_12_FULL_38_15</name>
    <dbReference type="NCBI Taxonomy" id="1817883"/>
    <lineage>
        <taxon>Bacteria</taxon>
        <taxon>Candidatus Schekmaniibacteriota</taxon>
    </lineage>
</organism>
<feature type="binding site" description="in other chain" evidence="7">
    <location>
        <position position="100"/>
    </location>
    <ligand>
        <name>5-phospho-alpha-D-ribose 1-diphosphate</name>
        <dbReference type="ChEBI" id="CHEBI:58017"/>
        <note>ligand shared between dimeric partners</note>
    </ligand>
</feature>
<dbReference type="STRING" id="1817883.A3G31_08715"/>
<comment type="pathway">
    <text evidence="1 7">Pyrimidine metabolism; UMP biosynthesis via de novo pathway; UMP from orotate: step 1/2.</text>
</comment>
<dbReference type="NCBIfam" id="TIGR00336">
    <property type="entry name" value="pyrE"/>
    <property type="match status" value="1"/>
</dbReference>
<dbReference type="GO" id="GO:0000287">
    <property type="term" value="F:magnesium ion binding"/>
    <property type="evidence" value="ECO:0007669"/>
    <property type="project" value="UniProtKB-UniRule"/>
</dbReference>
<dbReference type="InterPro" id="IPR029057">
    <property type="entry name" value="PRTase-like"/>
</dbReference>
<evidence type="ECO:0000259" key="8">
    <source>
        <dbReference type="Pfam" id="PF00156"/>
    </source>
</evidence>
<dbReference type="EMBL" id="MGDI01000028">
    <property type="protein sequence ID" value="OGL52986.1"/>
    <property type="molecule type" value="Genomic_DNA"/>
</dbReference>
<protein>
    <recommendedName>
        <fullName evidence="2 7">Orotate phosphoribosyltransferase</fullName>
        <shortName evidence="7">OPRT</shortName>
        <shortName evidence="7">OPRTase</shortName>
        <ecNumber evidence="2 7">2.4.2.10</ecNumber>
    </recommendedName>
</protein>
<proteinExistence type="inferred from homology"/>
<dbReference type="GO" id="GO:0044205">
    <property type="term" value="P:'de novo' UMP biosynthetic process"/>
    <property type="evidence" value="ECO:0007669"/>
    <property type="project" value="UniProtKB-UniRule"/>
</dbReference>